<name>A0A3M7T9J2_BRAPC</name>
<comment type="caution">
    <text evidence="1">The sequence shown here is derived from an EMBL/GenBank/DDBJ whole genome shotgun (WGS) entry which is preliminary data.</text>
</comment>
<dbReference type="Proteomes" id="UP000276133">
    <property type="component" value="Unassembled WGS sequence"/>
</dbReference>
<organism evidence="1 2">
    <name type="scientific">Brachionus plicatilis</name>
    <name type="common">Marine rotifer</name>
    <name type="synonym">Brachionus muelleri</name>
    <dbReference type="NCBI Taxonomy" id="10195"/>
    <lineage>
        <taxon>Eukaryota</taxon>
        <taxon>Metazoa</taxon>
        <taxon>Spiralia</taxon>
        <taxon>Gnathifera</taxon>
        <taxon>Rotifera</taxon>
        <taxon>Eurotatoria</taxon>
        <taxon>Monogononta</taxon>
        <taxon>Pseudotrocha</taxon>
        <taxon>Ploima</taxon>
        <taxon>Brachionidae</taxon>
        <taxon>Brachionus</taxon>
    </lineage>
</organism>
<evidence type="ECO:0000313" key="2">
    <source>
        <dbReference type="Proteomes" id="UP000276133"/>
    </source>
</evidence>
<protein>
    <submittedName>
        <fullName evidence="1">Uncharacterized protein</fullName>
    </submittedName>
</protein>
<dbReference type="EMBL" id="REGN01000060">
    <property type="protein sequence ID" value="RNA44756.1"/>
    <property type="molecule type" value="Genomic_DNA"/>
</dbReference>
<accession>A0A3M7T9J2</accession>
<dbReference type="AlphaFoldDB" id="A0A3M7T9J2"/>
<reference evidence="1 2" key="1">
    <citation type="journal article" date="2018" name="Sci. Rep.">
        <title>Genomic signatures of local adaptation to the degree of environmental predictability in rotifers.</title>
        <authorList>
            <person name="Franch-Gras L."/>
            <person name="Hahn C."/>
            <person name="Garcia-Roger E.M."/>
            <person name="Carmona M.J."/>
            <person name="Serra M."/>
            <person name="Gomez A."/>
        </authorList>
    </citation>
    <scope>NUCLEOTIDE SEQUENCE [LARGE SCALE GENOMIC DNA]</scope>
    <source>
        <strain evidence="1">HYR1</strain>
    </source>
</reference>
<gene>
    <name evidence="1" type="ORF">BpHYR1_048018</name>
</gene>
<proteinExistence type="predicted"/>
<keyword evidence="2" id="KW-1185">Reference proteome</keyword>
<sequence length="89" mass="10538">MKTKNDFTHWVEEEQKDSYYKIKFDCIKSLEVGLVLSVHSIFREYIWYGGRGGEYKLFGNFRKLYLYSSRLHPSAFTLEGRGSAQQSRD</sequence>
<evidence type="ECO:0000313" key="1">
    <source>
        <dbReference type="EMBL" id="RNA44756.1"/>
    </source>
</evidence>